<accession>A0A947GRR8</accession>
<keyword evidence="3" id="KW-0808">Transferase</keyword>
<keyword evidence="7" id="KW-0472">Membrane</keyword>
<evidence type="ECO:0000313" key="10">
    <source>
        <dbReference type="Proteomes" id="UP000717364"/>
    </source>
</evidence>
<sequence>MGISVIEKNAALREKIVPSRGFSLANLLKKADLFHRIVSKLSRTAPLRTGSVTVVIPALNEAGNLEKLFAQICIAFDELGVTFPVLVVDDGSTDESPEILAQLSEKYSFLTVVRHSQCRGVAAVWQTALSHVKTTWIFWGQADLESDPATDIPALLRAYRPGVVAISGWRQQRGDGKSQASHLANRACQHAFGLQIHDMNWIKLVRKDALEGLPIELITHRYLLAVLAGLGHPVVEVATPWHPRFSGVSKFGKKRLLTSGRDFLRVLVWFYLTRSVGQHLQSMGNLQPGLKKRLLKFGSSGIPVEPPTFSVEFRFFPVRDNR</sequence>
<keyword evidence="5" id="KW-0448">Lipopolysaccharide biosynthesis</keyword>
<evidence type="ECO:0000256" key="7">
    <source>
        <dbReference type="ARBA" id="ARBA00023136"/>
    </source>
</evidence>
<dbReference type="InterPro" id="IPR001173">
    <property type="entry name" value="Glyco_trans_2-like"/>
</dbReference>
<dbReference type="AlphaFoldDB" id="A0A947GRR8"/>
<reference evidence="9" key="2">
    <citation type="journal article" date="2021" name="Mar. Drugs">
        <title>Genome Reduction and Secondary Metabolism of the Marine Sponge-Associated Cyanobacterium Leptothoe.</title>
        <authorList>
            <person name="Konstantinou D."/>
            <person name="Popin R.V."/>
            <person name="Fewer D.P."/>
            <person name="Sivonen K."/>
            <person name="Gkelis S."/>
        </authorList>
    </citation>
    <scope>NUCLEOTIDE SEQUENCE</scope>
    <source>
        <strain evidence="9">TAU-MAC 1115</strain>
    </source>
</reference>
<name>A0A947GRR8_9CYAN</name>
<dbReference type="Gene3D" id="3.90.550.10">
    <property type="entry name" value="Spore Coat Polysaccharide Biosynthesis Protein SpsA, Chain A"/>
    <property type="match status" value="1"/>
</dbReference>
<gene>
    <name evidence="9" type="ORF">IXB50_19470</name>
</gene>
<keyword evidence="6" id="KW-1133">Transmembrane helix</keyword>
<dbReference type="GO" id="GO:0009103">
    <property type="term" value="P:lipopolysaccharide biosynthetic process"/>
    <property type="evidence" value="ECO:0007669"/>
    <property type="project" value="UniProtKB-KW"/>
</dbReference>
<dbReference type="EMBL" id="JADOES010000051">
    <property type="protein sequence ID" value="MBT9317606.1"/>
    <property type="molecule type" value="Genomic_DNA"/>
</dbReference>
<keyword evidence="2" id="KW-0328">Glycosyltransferase</keyword>
<keyword evidence="10" id="KW-1185">Reference proteome</keyword>
<dbReference type="Proteomes" id="UP000717364">
    <property type="component" value="Unassembled WGS sequence"/>
</dbReference>
<evidence type="ECO:0000259" key="8">
    <source>
        <dbReference type="Pfam" id="PF00535"/>
    </source>
</evidence>
<keyword evidence="1" id="KW-1003">Cell membrane</keyword>
<evidence type="ECO:0000256" key="1">
    <source>
        <dbReference type="ARBA" id="ARBA00022475"/>
    </source>
</evidence>
<feature type="domain" description="Glycosyltransferase 2-like" evidence="8">
    <location>
        <begin position="53"/>
        <end position="183"/>
    </location>
</feature>
<organism evidence="9 10">
    <name type="scientific">Leptothoe spongobia TAU-MAC 1115</name>
    <dbReference type="NCBI Taxonomy" id="1967444"/>
    <lineage>
        <taxon>Bacteria</taxon>
        <taxon>Bacillati</taxon>
        <taxon>Cyanobacteriota</taxon>
        <taxon>Cyanophyceae</taxon>
        <taxon>Nodosilineales</taxon>
        <taxon>Cymatolegaceae</taxon>
        <taxon>Leptothoe</taxon>
        <taxon>Leptothoe spongobia</taxon>
    </lineage>
</organism>
<evidence type="ECO:0000313" key="9">
    <source>
        <dbReference type="EMBL" id="MBT9317606.1"/>
    </source>
</evidence>
<dbReference type="GO" id="GO:0005886">
    <property type="term" value="C:plasma membrane"/>
    <property type="evidence" value="ECO:0007669"/>
    <property type="project" value="TreeGrafter"/>
</dbReference>
<dbReference type="GO" id="GO:0099621">
    <property type="term" value="F:undecaprenyl-phosphate 4-deoxy-4-formamido-L-arabinose transferase activity"/>
    <property type="evidence" value="ECO:0007669"/>
    <property type="project" value="TreeGrafter"/>
</dbReference>
<proteinExistence type="predicted"/>
<evidence type="ECO:0000256" key="2">
    <source>
        <dbReference type="ARBA" id="ARBA00022676"/>
    </source>
</evidence>
<evidence type="ECO:0000256" key="3">
    <source>
        <dbReference type="ARBA" id="ARBA00022679"/>
    </source>
</evidence>
<reference evidence="9" key="1">
    <citation type="submission" date="2020-11" db="EMBL/GenBank/DDBJ databases">
        <authorList>
            <person name="Konstantinou D."/>
            <person name="Gkelis S."/>
            <person name="Popin R."/>
            <person name="Fewer D."/>
            <person name="Sivonen K."/>
        </authorList>
    </citation>
    <scope>NUCLEOTIDE SEQUENCE</scope>
    <source>
        <strain evidence="9">TAU-MAC 1115</strain>
    </source>
</reference>
<dbReference type="SUPFAM" id="SSF53448">
    <property type="entry name" value="Nucleotide-diphospho-sugar transferases"/>
    <property type="match status" value="1"/>
</dbReference>
<dbReference type="InterPro" id="IPR029044">
    <property type="entry name" value="Nucleotide-diphossugar_trans"/>
</dbReference>
<dbReference type="PANTHER" id="PTHR48090:SF3">
    <property type="entry name" value="UNDECAPRENYL-PHOSPHATE 4-DEOXY-4-FORMAMIDO-L-ARABINOSE TRANSFERASE"/>
    <property type="match status" value="1"/>
</dbReference>
<protein>
    <submittedName>
        <fullName evidence="9">Glycosyltransferase family 2 protein</fullName>
    </submittedName>
</protein>
<feature type="non-terminal residue" evidence="9">
    <location>
        <position position="322"/>
    </location>
</feature>
<evidence type="ECO:0000256" key="5">
    <source>
        <dbReference type="ARBA" id="ARBA00022985"/>
    </source>
</evidence>
<keyword evidence="4" id="KW-0812">Transmembrane</keyword>
<evidence type="ECO:0000256" key="4">
    <source>
        <dbReference type="ARBA" id="ARBA00022692"/>
    </source>
</evidence>
<comment type="caution">
    <text evidence="9">The sequence shown here is derived from an EMBL/GenBank/DDBJ whole genome shotgun (WGS) entry which is preliminary data.</text>
</comment>
<dbReference type="InterPro" id="IPR050256">
    <property type="entry name" value="Glycosyltransferase_2"/>
</dbReference>
<evidence type="ECO:0000256" key="6">
    <source>
        <dbReference type="ARBA" id="ARBA00022989"/>
    </source>
</evidence>
<dbReference type="CDD" id="cd04179">
    <property type="entry name" value="DPM_DPG-synthase_like"/>
    <property type="match status" value="1"/>
</dbReference>
<dbReference type="Pfam" id="PF00535">
    <property type="entry name" value="Glycos_transf_2"/>
    <property type="match status" value="1"/>
</dbReference>
<dbReference type="PANTHER" id="PTHR48090">
    <property type="entry name" value="UNDECAPRENYL-PHOSPHATE 4-DEOXY-4-FORMAMIDO-L-ARABINOSE TRANSFERASE-RELATED"/>
    <property type="match status" value="1"/>
</dbReference>